<feature type="transmembrane region" description="Helical" evidence="9">
    <location>
        <begin position="121"/>
        <end position="142"/>
    </location>
</feature>
<keyword evidence="7 9" id="KW-1133">Transmembrane helix</keyword>
<comment type="function">
    <text evidence="9">Component of the transport system for branched-chain amino acids.</text>
</comment>
<evidence type="ECO:0000256" key="1">
    <source>
        <dbReference type="ARBA" id="ARBA00004651"/>
    </source>
</evidence>
<dbReference type="NCBIfam" id="TIGR00796">
    <property type="entry name" value="livcs"/>
    <property type="match status" value="1"/>
</dbReference>
<feature type="transmembrane region" description="Helical" evidence="9">
    <location>
        <begin position="283"/>
        <end position="308"/>
    </location>
</feature>
<evidence type="ECO:0000313" key="10">
    <source>
        <dbReference type="EMBL" id="RKD25869.1"/>
    </source>
</evidence>
<evidence type="ECO:0000256" key="8">
    <source>
        <dbReference type="ARBA" id="ARBA00023136"/>
    </source>
</evidence>
<keyword evidence="6 9" id="KW-0029">Amino-acid transport</keyword>
<evidence type="ECO:0000256" key="6">
    <source>
        <dbReference type="ARBA" id="ARBA00022970"/>
    </source>
</evidence>
<dbReference type="GO" id="GO:0005886">
    <property type="term" value="C:plasma membrane"/>
    <property type="evidence" value="ECO:0007669"/>
    <property type="project" value="UniProtKB-SubCell"/>
</dbReference>
<keyword evidence="11" id="KW-1185">Reference proteome</keyword>
<feature type="transmembrane region" description="Helical" evidence="9">
    <location>
        <begin position="346"/>
        <end position="363"/>
    </location>
</feature>
<feature type="transmembrane region" description="Helical" evidence="9">
    <location>
        <begin position="195"/>
        <end position="214"/>
    </location>
</feature>
<dbReference type="EMBL" id="MCHY01000006">
    <property type="protein sequence ID" value="RKD25869.1"/>
    <property type="molecule type" value="Genomic_DNA"/>
</dbReference>
<evidence type="ECO:0000256" key="9">
    <source>
        <dbReference type="RuleBase" id="RU362122"/>
    </source>
</evidence>
<accession>A0A419SNR3</accession>
<dbReference type="PANTHER" id="PTHR30588:SF0">
    <property type="entry name" value="BRANCHED-CHAIN AMINO ACID PERMEASE BRNQ"/>
    <property type="match status" value="1"/>
</dbReference>
<feature type="transmembrane region" description="Helical" evidence="9">
    <location>
        <begin position="320"/>
        <end position="340"/>
    </location>
</feature>
<dbReference type="GO" id="GO:0015188">
    <property type="term" value="F:L-isoleucine transmembrane transporter activity"/>
    <property type="evidence" value="ECO:0007669"/>
    <property type="project" value="TreeGrafter"/>
</dbReference>
<feature type="transmembrane region" description="Helical" evidence="9">
    <location>
        <begin position="154"/>
        <end position="175"/>
    </location>
</feature>
<dbReference type="InterPro" id="IPR004685">
    <property type="entry name" value="Brnchd-chn_aa_trnsp_Livcs"/>
</dbReference>
<evidence type="ECO:0000256" key="4">
    <source>
        <dbReference type="ARBA" id="ARBA00022475"/>
    </source>
</evidence>
<feature type="transmembrane region" description="Helical" evidence="9">
    <location>
        <begin position="372"/>
        <end position="393"/>
    </location>
</feature>
<evidence type="ECO:0000256" key="2">
    <source>
        <dbReference type="ARBA" id="ARBA00008540"/>
    </source>
</evidence>
<dbReference type="GO" id="GO:0015820">
    <property type="term" value="P:L-leucine transport"/>
    <property type="evidence" value="ECO:0007669"/>
    <property type="project" value="TreeGrafter"/>
</dbReference>
<comment type="subcellular location">
    <subcellularLocation>
        <location evidence="1 9">Cell membrane</location>
        <topology evidence="1 9">Multi-pass membrane protein</topology>
    </subcellularLocation>
</comment>
<evidence type="ECO:0000256" key="5">
    <source>
        <dbReference type="ARBA" id="ARBA00022692"/>
    </source>
</evidence>
<dbReference type="Proteomes" id="UP000284219">
    <property type="component" value="Unassembled WGS sequence"/>
</dbReference>
<feature type="transmembrane region" description="Helical" evidence="9">
    <location>
        <begin position="413"/>
        <end position="432"/>
    </location>
</feature>
<keyword evidence="3 9" id="KW-0813">Transport</keyword>
<feature type="transmembrane region" description="Helical" evidence="9">
    <location>
        <begin position="79"/>
        <end position="101"/>
    </location>
</feature>
<dbReference type="GO" id="GO:0005304">
    <property type="term" value="F:L-valine transmembrane transporter activity"/>
    <property type="evidence" value="ECO:0007669"/>
    <property type="project" value="TreeGrafter"/>
</dbReference>
<proteinExistence type="inferred from homology"/>
<evidence type="ECO:0000313" key="11">
    <source>
        <dbReference type="Proteomes" id="UP000284219"/>
    </source>
</evidence>
<dbReference type="OrthoDB" id="9783920at2"/>
<comment type="caution">
    <text evidence="10">The sequence shown here is derived from an EMBL/GenBank/DDBJ whole genome shotgun (WGS) entry which is preliminary data.</text>
</comment>
<dbReference type="PANTHER" id="PTHR30588">
    <property type="entry name" value="BRANCHED-CHAIN AMINO ACID TRANSPORT SYSTEM 2 CARRIER PROTEIN"/>
    <property type="match status" value="1"/>
</dbReference>
<dbReference type="RefSeq" id="WP_120188549.1">
    <property type="nucleotide sequence ID" value="NZ_MCHY01000006.1"/>
</dbReference>
<gene>
    <name evidence="10" type="ORF">BEP19_02755</name>
</gene>
<feature type="transmembrane region" description="Helical" evidence="9">
    <location>
        <begin position="41"/>
        <end position="67"/>
    </location>
</feature>
<protein>
    <recommendedName>
        <fullName evidence="9">Branched-chain amino acid transport system carrier protein</fullName>
    </recommendedName>
</protein>
<dbReference type="Pfam" id="PF05525">
    <property type="entry name" value="Branch_AA_trans"/>
    <property type="match status" value="1"/>
</dbReference>
<keyword evidence="5 9" id="KW-0812">Transmembrane</keyword>
<evidence type="ECO:0000256" key="3">
    <source>
        <dbReference type="ARBA" id="ARBA00022448"/>
    </source>
</evidence>
<dbReference type="GO" id="GO:0015190">
    <property type="term" value="F:L-leucine transmembrane transporter activity"/>
    <property type="evidence" value="ECO:0007669"/>
    <property type="project" value="TreeGrafter"/>
</dbReference>
<feature type="transmembrane region" description="Helical" evidence="9">
    <location>
        <begin position="12"/>
        <end position="29"/>
    </location>
</feature>
<comment type="similarity">
    <text evidence="2 9">Belongs to the branched chain amino acid transporter family.</text>
</comment>
<keyword evidence="8 9" id="KW-0472">Membrane</keyword>
<reference evidence="10 11" key="1">
    <citation type="submission" date="2016-08" db="EMBL/GenBank/DDBJ databases">
        <title>Novel Firmicute Genomes.</title>
        <authorList>
            <person name="Poppleton D.I."/>
            <person name="Gribaldo S."/>
        </authorList>
    </citation>
    <scope>NUCLEOTIDE SEQUENCE [LARGE SCALE GENOMIC DNA]</scope>
    <source>
        <strain evidence="10 11">RAOx-1</strain>
    </source>
</reference>
<dbReference type="AlphaFoldDB" id="A0A419SNR3"/>
<feature type="transmembrane region" description="Helical" evidence="9">
    <location>
        <begin position="235"/>
        <end position="255"/>
    </location>
</feature>
<sequence>MKNTLPNKEIVFVGLMIFSLFFGAGNLIFPPELGQKAGENMGFALGGFLISGVGLPLLGVLAIAYASGGSSTEDLSKKVHPLFAVVLTAVTYLTVGPFFAAPRTGVVSYEIAIVPFLTDGGNAFTLAIFTFIYFAIAYVLALNPSKFVDRIGKMITPFLLSVLFILIAAVISRPIDAPQTATGSFAEYPFFKGITEGYLTMDTIVSIVFGMIIINAIQDRGVHDKKQIRRIIWKAGIIAVVCLSAVYVGLGYLGATSSSMSFTSGAAILSGISQQYFGVYGNVLLGIVILLACIPTAVGLISSCALYFNKLMPTVSYQAFILFFSIFSGLVANVGLAQLIRLSVPVLNFIYPIVITLIALTFLDKLFKGHSFVYRGAVLFTLIVSLNDGLVAMNEKWDFIAPILNLPLAEIGFGWIVPALVGGVAGWLLSFAKRAVAVFSKKPKLNDD</sequence>
<organism evidence="10 11">
    <name type="scientific">Ammoniphilus oxalaticus</name>
    <dbReference type="NCBI Taxonomy" id="66863"/>
    <lineage>
        <taxon>Bacteria</taxon>
        <taxon>Bacillati</taxon>
        <taxon>Bacillota</taxon>
        <taxon>Bacilli</taxon>
        <taxon>Bacillales</taxon>
        <taxon>Paenibacillaceae</taxon>
        <taxon>Aneurinibacillus group</taxon>
        <taxon>Ammoniphilus</taxon>
    </lineage>
</organism>
<dbReference type="GO" id="GO:0015818">
    <property type="term" value="P:isoleucine transport"/>
    <property type="evidence" value="ECO:0007669"/>
    <property type="project" value="TreeGrafter"/>
</dbReference>
<evidence type="ECO:0000256" key="7">
    <source>
        <dbReference type="ARBA" id="ARBA00022989"/>
    </source>
</evidence>
<keyword evidence="4" id="KW-1003">Cell membrane</keyword>
<name>A0A419SNR3_9BACL</name>